<dbReference type="FunFam" id="1.10.45.10:FF:000001">
    <property type="entry name" value="D-lactate dehydrogenase mitochondrial"/>
    <property type="match status" value="1"/>
</dbReference>
<dbReference type="EMBL" id="SZVP01000001">
    <property type="protein sequence ID" value="TMM47893.1"/>
    <property type="molecule type" value="Genomic_DNA"/>
</dbReference>
<keyword evidence="7" id="KW-0560">Oxidoreductase</keyword>
<keyword evidence="4" id="KW-0479">Metal-binding</keyword>
<dbReference type="InterPro" id="IPR004017">
    <property type="entry name" value="Cys_rich_dom"/>
</dbReference>
<comment type="similarity">
    <text evidence="2">Belongs to the FAD-binding oxidoreductase/transferase type 4 family.</text>
</comment>
<protein>
    <recommendedName>
        <fullName evidence="10">D-lactate dehydrogenase (cytochrome)</fullName>
        <ecNumber evidence="10">1.1.2.4</ecNumber>
    </recommendedName>
</protein>
<dbReference type="PANTHER" id="PTHR11748:SF111">
    <property type="entry name" value="D-LACTATE DEHYDROGENASE, MITOCHONDRIAL-RELATED"/>
    <property type="match status" value="1"/>
</dbReference>
<dbReference type="GO" id="GO:0051536">
    <property type="term" value="F:iron-sulfur cluster binding"/>
    <property type="evidence" value="ECO:0007669"/>
    <property type="project" value="UniProtKB-KW"/>
</dbReference>
<proteinExistence type="inferred from homology"/>
<dbReference type="Gene3D" id="3.30.70.2190">
    <property type="match status" value="1"/>
</dbReference>
<dbReference type="Pfam" id="PF02754">
    <property type="entry name" value="CCG"/>
    <property type="match status" value="2"/>
</dbReference>
<keyword evidence="14" id="KW-1185">Reference proteome</keyword>
<dbReference type="InterPro" id="IPR016166">
    <property type="entry name" value="FAD-bd_PCMH"/>
</dbReference>
<evidence type="ECO:0000259" key="11">
    <source>
        <dbReference type="PROSITE" id="PS51379"/>
    </source>
</evidence>
<dbReference type="FunFam" id="3.30.70.2740:FF:000006">
    <property type="entry name" value="NAD-independent D-lactate dehydrogenase"/>
    <property type="match status" value="1"/>
</dbReference>
<dbReference type="PROSITE" id="PS51379">
    <property type="entry name" value="4FE4S_FER_2"/>
    <property type="match status" value="1"/>
</dbReference>
<evidence type="ECO:0000256" key="10">
    <source>
        <dbReference type="ARBA" id="ARBA00038897"/>
    </source>
</evidence>
<dbReference type="InterPro" id="IPR016167">
    <property type="entry name" value="FAD-bd_PCMH_sub1"/>
</dbReference>
<feature type="domain" description="FAD-binding PCMH-type" evidence="12">
    <location>
        <begin position="42"/>
        <end position="270"/>
    </location>
</feature>
<dbReference type="InterPro" id="IPR009051">
    <property type="entry name" value="Helical_ferredxn"/>
</dbReference>
<dbReference type="Pfam" id="PF02913">
    <property type="entry name" value="FAD-oxidase_C"/>
    <property type="match status" value="1"/>
</dbReference>
<keyword evidence="5" id="KW-0274">FAD</keyword>
<dbReference type="InterPro" id="IPR036318">
    <property type="entry name" value="FAD-bd_PCMH-like_sf"/>
</dbReference>
<dbReference type="RefSeq" id="WP_138620421.1">
    <property type="nucleotide sequence ID" value="NZ_SZVP01000001.1"/>
</dbReference>
<dbReference type="InterPro" id="IPR017900">
    <property type="entry name" value="4Fe4S_Fe_S_CS"/>
</dbReference>
<dbReference type="FunFam" id="1.10.1060.10:FF:000019">
    <property type="entry name" value="Oxidoreductase/iron-sulfur cluster-binding protein"/>
    <property type="match status" value="1"/>
</dbReference>
<evidence type="ECO:0000256" key="2">
    <source>
        <dbReference type="ARBA" id="ARBA00008000"/>
    </source>
</evidence>
<reference evidence="13 14" key="1">
    <citation type="submission" date="2019-05" db="EMBL/GenBank/DDBJ databases">
        <title>Colwellia ponticola sp. nov., isolated from seawater.</title>
        <authorList>
            <person name="Yoon J.-H."/>
        </authorList>
    </citation>
    <scope>NUCLEOTIDE SEQUENCE [LARGE SCALE GENOMIC DNA]</scope>
    <source>
        <strain evidence="13 14">OISW-25</strain>
    </source>
</reference>
<dbReference type="SUPFAM" id="SSF56176">
    <property type="entry name" value="FAD-binding/transporter-associated domain-like"/>
    <property type="match status" value="1"/>
</dbReference>
<dbReference type="Pfam" id="PF13183">
    <property type="entry name" value="Fer4_8"/>
    <property type="match status" value="1"/>
</dbReference>
<dbReference type="InterPro" id="IPR016171">
    <property type="entry name" value="Vanillyl_alc_oxidase_C-sub2"/>
</dbReference>
<dbReference type="Gene3D" id="3.30.43.10">
    <property type="entry name" value="Uridine Diphospho-n-acetylenolpyruvylglucosamine Reductase, domain 2"/>
    <property type="match status" value="1"/>
</dbReference>
<dbReference type="EC" id="1.1.2.4" evidence="10"/>
<dbReference type="Proteomes" id="UP000307702">
    <property type="component" value="Unassembled WGS sequence"/>
</dbReference>
<accession>A0A8H2PLH0</accession>
<comment type="cofactor">
    <cofactor evidence="1">
        <name>FAD</name>
        <dbReference type="ChEBI" id="CHEBI:57692"/>
    </cofactor>
</comment>
<dbReference type="InterPro" id="IPR016169">
    <property type="entry name" value="FAD-bd_PCMH_sub2"/>
</dbReference>
<evidence type="ECO:0000256" key="6">
    <source>
        <dbReference type="ARBA" id="ARBA00022946"/>
    </source>
</evidence>
<gene>
    <name evidence="13" type="ORF">FCS21_02730</name>
</gene>
<dbReference type="Gene3D" id="3.30.70.2740">
    <property type="match status" value="1"/>
</dbReference>
<dbReference type="Gene3D" id="1.10.1060.10">
    <property type="entry name" value="Alpha-helical ferredoxin"/>
    <property type="match status" value="1"/>
</dbReference>
<dbReference type="InterPro" id="IPR016164">
    <property type="entry name" value="FAD-linked_Oxase-like_C"/>
</dbReference>
<dbReference type="Gene3D" id="3.30.465.10">
    <property type="match status" value="1"/>
</dbReference>
<evidence type="ECO:0000256" key="7">
    <source>
        <dbReference type="ARBA" id="ARBA00023002"/>
    </source>
</evidence>
<evidence type="ECO:0000259" key="12">
    <source>
        <dbReference type="PROSITE" id="PS51387"/>
    </source>
</evidence>
<evidence type="ECO:0000313" key="14">
    <source>
        <dbReference type="Proteomes" id="UP000307702"/>
    </source>
</evidence>
<keyword evidence="3" id="KW-0285">Flavoprotein</keyword>
<feature type="domain" description="4Fe-4S ferredoxin-type" evidence="11">
    <location>
        <begin position="534"/>
        <end position="565"/>
    </location>
</feature>
<dbReference type="SUPFAM" id="SSF46548">
    <property type="entry name" value="alpha-helical ferredoxin"/>
    <property type="match status" value="1"/>
</dbReference>
<evidence type="ECO:0000256" key="1">
    <source>
        <dbReference type="ARBA" id="ARBA00001974"/>
    </source>
</evidence>
<evidence type="ECO:0000256" key="8">
    <source>
        <dbReference type="ARBA" id="ARBA00023004"/>
    </source>
</evidence>
<comment type="caution">
    <text evidence="13">The sequence shown here is derived from an EMBL/GenBank/DDBJ whole genome shotgun (WGS) entry which is preliminary data.</text>
</comment>
<evidence type="ECO:0000256" key="5">
    <source>
        <dbReference type="ARBA" id="ARBA00022827"/>
    </source>
</evidence>
<sequence>MSSELSEHYQFFAEQVADFLPKNRIITDYTRRLAYGVDASFYRLIPQLIVILASEAEVVRVIKSAAQAKLPVTFRAAGTSLSGQAQSDSILIMLNNNWRDHEILDLGLKIKLAPGVIGADANKYLMPYGRKIGPDPASINTCKIAGIAANNASGMCCGVAQNSYQTLACIRLVLHDGSVLDTGDEASILAFKKSHSQLLTELNTLAIQTRANEKLQALIKHKYRLKNTTGYAINALIDFDDPIDILAHLMIGSEGTLGFISSITYNTVVEHKYRASSIVFFPDMQTTCSAVSALADANVSAVELMDRRSLASVSDMPGLPEFIKTLDNKVGALLIETRAANQQLLTQQIAALETLLTDFEQTNAIKFTDVASEYSQLWAIRKGTFPAVGAVRETSTTVIIEDVAFPVEQLADAVAKLQTLFEKYHYHEAIIFGHALDGNLHFVFTQDFSTQSEVDRYQAFMDDVCQLVAVDYQGSLKAEHGTGRNMAPFIELEWGKQGFALMKQIKALFDPSYLLNPGVIINEDPLAHIKNLKNLPAANAIVDKCIECGFCEPVCPSKGLSLTPRQRITTYREISRLTTTGENTQLLNELEKDFNYLGIDTCAATGLCAERCPVGINTGDLIRALRHASNTKRQKLSKKLANNFAHLEKTTRVSLAMAGFSQRLLGDKAMSAITEAVRSLSAKISTHKAPLWTKYLPSKANYQPKTRLSDNAIGSKGKVVYMPSCASRSMGQALGATEQRSLTEVTYAVLEKAGFEVISPDFTGQCCGMPFNSKGMFDEANQKRNALLAKLTELSENGQHPILIDTSPCKAMLLENTHTTAMANLSLYEPVGFIADVLAKHLTFTPVNDTIMLHVTCSSRRMGLTDKMQQLAKLCSNNVIIPEHIQCCGFAGDKGFTTPELNENALATLKEQVPKGCSVGYSNSRTCEIGLSHHAGIDYQSIMYLIDKTTVAKKR</sequence>
<organism evidence="13 14">
    <name type="scientific">Colwellia ponticola</name>
    <dbReference type="NCBI Taxonomy" id="2304625"/>
    <lineage>
        <taxon>Bacteria</taxon>
        <taxon>Pseudomonadati</taxon>
        <taxon>Pseudomonadota</taxon>
        <taxon>Gammaproteobacteria</taxon>
        <taxon>Alteromonadales</taxon>
        <taxon>Colwelliaceae</taxon>
        <taxon>Colwellia</taxon>
    </lineage>
</organism>
<keyword evidence="6" id="KW-0809">Transit peptide</keyword>
<evidence type="ECO:0000313" key="13">
    <source>
        <dbReference type="EMBL" id="TMM47893.1"/>
    </source>
</evidence>
<name>A0A8H2PLH0_9GAMM</name>
<dbReference type="SUPFAM" id="SSF55103">
    <property type="entry name" value="FAD-linked oxidases, C-terminal domain"/>
    <property type="match status" value="1"/>
</dbReference>
<keyword evidence="8" id="KW-0408">Iron</keyword>
<dbReference type="PANTHER" id="PTHR11748">
    <property type="entry name" value="D-LACTATE DEHYDROGENASE"/>
    <property type="match status" value="1"/>
</dbReference>
<dbReference type="PROSITE" id="PS51387">
    <property type="entry name" value="FAD_PCMH"/>
    <property type="match status" value="1"/>
</dbReference>
<dbReference type="GO" id="GO:0004458">
    <property type="term" value="F:D-lactate dehydrogenase (cytochrome) activity"/>
    <property type="evidence" value="ECO:0007669"/>
    <property type="project" value="UniProtKB-EC"/>
</dbReference>
<dbReference type="OrthoDB" id="9811557at2"/>
<keyword evidence="9" id="KW-0411">Iron-sulfur</keyword>
<dbReference type="InterPro" id="IPR004113">
    <property type="entry name" value="FAD-bd_oxidored_4_C"/>
</dbReference>
<evidence type="ECO:0000256" key="9">
    <source>
        <dbReference type="ARBA" id="ARBA00023014"/>
    </source>
</evidence>
<dbReference type="InterPro" id="IPR006094">
    <property type="entry name" value="Oxid_FAD_bind_N"/>
</dbReference>
<dbReference type="PROSITE" id="PS00198">
    <property type="entry name" value="4FE4S_FER_1"/>
    <property type="match status" value="1"/>
</dbReference>
<dbReference type="AlphaFoldDB" id="A0A8H2PLH0"/>
<dbReference type="GO" id="GO:0046872">
    <property type="term" value="F:metal ion binding"/>
    <property type="evidence" value="ECO:0007669"/>
    <property type="project" value="UniProtKB-KW"/>
</dbReference>
<dbReference type="Pfam" id="PF01565">
    <property type="entry name" value="FAD_binding_4"/>
    <property type="match status" value="1"/>
</dbReference>
<dbReference type="Gene3D" id="1.10.45.10">
    <property type="entry name" value="Vanillyl-alcohol Oxidase, Chain A, domain 4"/>
    <property type="match status" value="1"/>
</dbReference>
<evidence type="ECO:0000256" key="4">
    <source>
        <dbReference type="ARBA" id="ARBA00022723"/>
    </source>
</evidence>
<dbReference type="GO" id="GO:0071949">
    <property type="term" value="F:FAD binding"/>
    <property type="evidence" value="ECO:0007669"/>
    <property type="project" value="InterPro"/>
</dbReference>
<evidence type="ECO:0000256" key="3">
    <source>
        <dbReference type="ARBA" id="ARBA00022630"/>
    </source>
</evidence>
<dbReference type="GO" id="GO:0008720">
    <property type="term" value="F:D-lactate dehydrogenase (NAD+) activity"/>
    <property type="evidence" value="ECO:0007669"/>
    <property type="project" value="TreeGrafter"/>
</dbReference>
<dbReference type="InterPro" id="IPR017896">
    <property type="entry name" value="4Fe4S_Fe-S-bd"/>
</dbReference>
<dbReference type="GO" id="GO:1903457">
    <property type="term" value="P:lactate catabolic process"/>
    <property type="evidence" value="ECO:0007669"/>
    <property type="project" value="TreeGrafter"/>
</dbReference>